<gene>
    <name evidence="2" type="ORF">A4R43_15605</name>
</gene>
<dbReference type="Proteomes" id="UP000250434">
    <property type="component" value="Chromosome"/>
</dbReference>
<evidence type="ECO:0000256" key="1">
    <source>
        <dbReference type="SAM" id="MobiDB-lite"/>
    </source>
</evidence>
<organism evidence="2 3">
    <name type="scientific">Amycolatopsis albispora</name>
    <dbReference type="NCBI Taxonomy" id="1804986"/>
    <lineage>
        <taxon>Bacteria</taxon>
        <taxon>Bacillati</taxon>
        <taxon>Actinomycetota</taxon>
        <taxon>Actinomycetes</taxon>
        <taxon>Pseudonocardiales</taxon>
        <taxon>Pseudonocardiaceae</taxon>
        <taxon>Amycolatopsis</taxon>
    </lineage>
</organism>
<feature type="compositionally biased region" description="Basic and acidic residues" evidence="1">
    <location>
        <begin position="50"/>
        <end position="70"/>
    </location>
</feature>
<dbReference type="AlphaFoldDB" id="A0A344L6U9"/>
<dbReference type="KEGG" id="aab:A4R43_15605"/>
<dbReference type="EMBL" id="CP015163">
    <property type="protein sequence ID" value="AXB43773.1"/>
    <property type="molecule type" value="Genomic_DNA"/>
</dbReference>
<keyword evidence="3" id="KW-1185">Reference proteome</keyword>
<feature type="region of interest" description="Disordered" evidence="1">
    <location>
        <begin position="43"/>
        <end position="73"/>
    </location>
</feature>
<evidence type="ECO:0000313" key="3">
    <source>
        <dbReference type="Proteomes" id="UP000250434"/>
    </source>
</evidence>
<accession>A0A344L6U9</accession>
<proteinExistence type="predicted"/>
<reference evidence="2 3" key="1">
    <citation type="submission" date="2016-04" db="EMBL/GenBank/DDBJ databases">
        <title>Complete genome sequence and analysis of deep-sea sediment isolate, Amycolatopsis sp. WP1.</title>
        <authorList>
            <person name="Wang H."/>
            <person name="Chen S."/>
            <person name="Wu Q."/>
        </authorList>
    </citation>
    <scope>NUCLEOTIDE SEQUENCE [LARGE SCALE GENOMIC DNA]</scope>
    <source>
        <strain evidence="2 3">WP1</strain>
    </source>
</reference>
<feature type="region of interest" description="Disordered" evidence="1">
    <location>
        <begin position="1"/>
        <end position="23"/>
    </location>
</feature>
<evidence type="ECO:0000313" key="2">
    <source>
        <dbReference type="EMBL" id="AXB43773.1"/>
    </source>
</evidence>
<protein>
    <submittedName>
        <fullName evidence="2">Uncharacterized protein</fullName>
    </submittedName>
</protein>
<sequence>MPGDRVPPLTGRRESIASRRSRSVCSVSRPSTCTCANRPTRLFDGGHQFEPGERRGQAHQPLEDVRDDGPLSRCPEIVFRR</sequence>
<name>A0A344L6U9_9PSEU</name>